<evidence type="ECO:0000256" key="1">
    <source>
        <dbReference type="SAM" id="Phobius"/>
    </source>
</evidence>
<reference evidence="2 3" key="1">
    <citation type="submission" date="2018-04" db="EMBL/GenBank/DDBJ databases">
        <title>Massilia violaceinigra sp. nov., a novel purple-pigmented bacterium isolated from Tianshan glacier, Xinjiang, China.</title>
        <authorList>
            <person name="Wang H."/>
        </authorList>
    </citation>
    <scope>NUCLEOTIDE SEQUENCE [LARGE SCALE GENOMIC DNA]</scope>
    <source>
        <strain evidence="2 3">B448-2</strain>
    </source>
</reference>
<name>A0A2U2HDT1_9BURK</name>
<proteinExistence type="predicted"/>
<dbReference type="OrthoDB" id="8757360at2"/>
<evidence type="ECO:0000313" key="3">
    <source>
        <dbReference type="Proteomes" id="UP000241421"/>
    </source>
</evidence>
<feature type="transmembrane region" description="Helical" evidence="1">
    <location>
        <begin position="308"/>
        <end position="329"/>
    </location>
</feature>
<keyword evidence="1" id="KW-1133">Transmembrane helix</keyword>
<accession>A0A2U2HDT1</accession>
<sequence>MTYILNIVAAALPADDAAAHAFASELGESTTPVEPVKALRAFYLAITQRYPCLSDCDEKDGSMDACPWSDAPLIDNFRGAFAVMGLSQRCDEVVPAIIDLANKHGLSVLDKQRATIHRPAQYCLRLVGGATPGPALDALVEKLLPVFKNRSAQQLTALLSGPAVVAMRGLSWVQANGGLAGLNRYGPVCTLEPEAPASAASPPPARPSPKAEAILRVLEGGAAAAPAAPQWRAPEPEVAEDDFSDPAMAQIASGQKIAIDAILLNFLSIALRDLLSPLATLVALVGICALALLGLWRMAAGLGMSRPAQIALAVAAATPGLGLIVLLVMNAKATRRLRDKDYTVGMLGVSSEQIAEMDPHADGGLLGGRTLSVLALGLLGACVGLSMTKAAPTTDDLLHPCAVVGTWNSHGQAVASELILKRNGDYEFTRALGSAAQAKSSGDWTVAGNLMQWWAHDWKEDFPSARFDIESLPGARMTMTDKRDAVKIEYRLAEALPGGCVK</sequence>
<comment type="caution">
    <text evidence="2">The sequence shown here is derived from an EMBL/GenBank/DDBJ whole genome shotgun (WGS) entry which is preliminary data.</text>
</comment>
<dbReference type="RefSeq" id="WP_106760034.1">
    <property type="nucleotide sequence ID" value="NZ_PXWF02000313.1"/>
</dbReference>
<feature type="transmembrane region" description="Helical" evidence="1">
    <location>
        <begin position="274"/>
        <end position="296"/>
    </location>
</feature>
<dbReference type="AlphaFoldDB" id="A0A2U2HDT1"/>
<organism evidence="2 3">
    <name type="scientific">Massilia glaciei</name>
    <dbReference type="NCBI Taxonomy" id="1524097"/>
    <lineage>
        <taxon>Bacteria</taxon>
        <taxon>Pseudomonadati</taxon>
        <taxon>Pseudomonadota</taxon>
        <taxon>Betaproteobacteria</taxon>
        <taxon>Burkholderiales</taxon>
        <taxon>Oxalobacteraceae</taxon>
        <taxon>Telluria group</taxon>
        <taxon>Massilia</taxon>
    </lineage>
</organism>
<keyword evidence="3" id="KW-1185">Reference proteome</keyword>
<keyword evidence="1" id="KW-0812">Transmembrane</keyword>
<protein>
    <submittedName>
        <fullName evidence="2">Uncharacterized protein</fullName>
    </submittedName>
</protein>
<evidence type="ECO:0000313" key="2">
    <source>
        <dbReference type="EMBL" id="PWF41321.1"/>
    </source>
</evidence>
<dbReference type="Proteomes" id="UP000241421">
    <property type="component" value="Unassembled WGS sequence"/>
</dbReference>
<gene>
    <name evidence="2" type="ORF">C7C56_024845</name>
</gene>
<keyword evidence="1" id="KW-0472">Membrane</keyword>
<dbReference type="EMBL" id="PXWF02000313">
    <property type="protein sequence ID" value="PWF41321.1"/>
    <property type="molecule type" value="Genomic_DNA"/>
</dbReference>